<gene>
    <name evidence="1" type="ORF">M878_43425</name>
</gene>
<dbReference type="EMBL" id="AWQX01000385">
    <property type="protein sequence ID" value="EST19121.1"/>
    <property type="molecule type" value="Genomic_DNA"/>
</dbReference>
<dbReference type="HOGENOM" id="CLU_2774285_0_0_11"/>
<dbReference type="STRING" id="1352936.M878_43425"/>
<sequence>MSSTIGTASVGVLLVPLVHAAYVANREYLAPWEPHRPDSFFTVAGQAERIAERLREFAERILHDGPPSD</sequence>
<reference evidence="1 2" key="1">
    <citation type="journal article" date="2014" name="Genome Announc.">
        <title>Draft Genome Sequence of Streptomyces roseochromogenes subsp. oscitans DS 12.976, Producer of the Aminocoumarin Antibiotic Clorobiocin.</title>
        <authorList>
            <person name="Ruckert C."/>
            <person name="Kalinowski J."/>
            <person name="Heide L."/>
            <person name="Apel A.K."/>
        </authorList>
    </citation>
    <scope>NUCLEOTIDE SEQUENCE [LARGE SCALE GENOMIC DNA]</scope>
    <source>
        <strain evidence="1 2">DS 12.976</strain>
    </source>
</reference>
<proteinExistence type="predicted"/>
<dbReference type="PATRIC" id="fig|1352936.5.peg.8997"/>
<evidence type="ECO:0000313" key="1">
    <source>
        <dbReference type="EMBL" id="EST19121.1"/>
    </source>
</evidence>
<evidence type="ECO:0000313" key="2">
    <source>
        <dbReference type="Proteomes" id="UP000017984"/>
    </source>
</evidence>
<keyword evidence="2" id="KW-1185">Reference proteome</keyword>
<comment type="caution">
    <text evidence="1">The sequence shown here is derived from an EMBL/GenBank/DDBJ whole genome shotgun (WGS) entry which is preliminary data.</text>
</comment>
<dbReference type="Proteomes" id="UP000017984">
    <property type="component" value="Chromosome"/>
</dbReference>
<accession>V6JIY6</accession>
<protein>
    <submittedName>
        <fullName evidence="1">Uncharacterized protein</fullName>
    </submittedName>
</protein>
<name>V6JIY6_STRRC</name>
<dbReference type="AlphaFoldDB" id="V6JIY6"/>
<organism evidence="1 2">
    <name type="scientific">Streptomyces roseochromogenus subsp. oscitans DS 12.976</name>
    <dbReference type="NCBI Taxonomy" id="1352936"/>
    <lineage>
        <taxon>Bacteria</taxon>
        <taxon>Bacillati</taxon>
        <taxon>Actinomycetota</taxon>
        <taxon>Actinomycetes</taxon>
        <taxon>Kitasatosporales</taxon>
        <taxon>Streptomycetaceae</taxon>
        <taxon>Streptomyces</taxon>
    </lineage>
</organism>